<dbReference type="RefSeq" id="WP_228847199.1">
    <property type="nucleotide sequence ID" value="NZ_JADCKQ010000001.1"/>
</dbReference>
<dbReference type="AlphaFoldDB" id="A0A8J7J336"/>
<dbReference type="InterPro" id="IPR026024">
    <property type="entry name" value="Chemotaxis_MeTrfase_CheR"/>
</dbReference>
<evidence type="ECO:0000256" key="1">
    <source>
        <dbReference type="ARBA" id="ARBA00001541"/>
    </source>
</evidence>
<dbReference type="Pfam" id="PF01739">
    <property type="entry name" value="CheR"/>
    <property type="match status" value="1"/>
</dbReference>
<dbReference type="InterPro" id="IPR036804">
    <property type="entry name" value="CheR_N_sf"/>
</dbReference>
<dbReference type="EMBL" id="JADCKQ010000001">
    <property type="protein sequence ID" value="MBI1492255.1"/>
    <property type="molecule type" value="Genomic_DNA"/>
</dbReference>
<comment type="function">
    <text evidence="5">Methylation of the membrane-bound methyl-accepting chemotaxis proteins (MCP) to form gamma-glutamyl methyl ester residues in MCP.</text>
</comment>
<evidence type="ECO:0000313" key="8">
    <source>
        <dbReference type="EMBL" id="MBI1492255.1"/>
    </source>
</evidence>
<accession>A0A8J7J336</accession>
<dbReference type="PANTHER" id="PTHR24422">
    <property type="entry name" value="CHEMOTAXIS PROTEIN METHYLTRANSFERASE"/>
    <property type="match status" value="1"/>
</dbReference>
<gene>
    <name evidence="8" type="ORF">H1D41_01250</name>
</gene>
<evidence type="ECO:0000256" key="4">
    <source>
        <dbReference type="ARBA" id="ARBA00022691"/>
    </source>
</evidence>
<feature type="binding site" evidence="6">
    <location>
        <position position="158"/>
    </location>
    <ligand>
        <name>S-adenosyl-L-methionine</name>
        <dbReference type="ChEBI" id="CHEBI:59789"/>
    </ligand>
</feature>
<feature type="binding site" evidence="6">
    <location>
        <position position="94"/>
    </location>
    <ligand>
        <name>S-adenosyl-L-methionine</name>
        <dbReference type="ChEBI" id="CHEBI:59789"/>
    </ligand>
</feature>
<dbReference type="Gene3D" id="3.40.50.150">
    <property type="entry name" value="Vaccinia Virus protein VP39"/>
    <property type="match status" value="1"/>
</dbReference>
<dbReference type="InterPro" id="IPR050903">
    <property type="entry name" value="Bact_Chemotaxis_MeTrfase"/>
</dbReference>
<feature type="binding site" evidence="6">
    <location>
        <begin position="212"/>
        <end position="213"/>
    </location>
    <ligand>
        <name>S-adenosyl-L-methionine</name>
        <dbReference type="ChEBI" id="CHEBI:59789"/>
    </ligand>
</feature>
<feature type="binding site" evidence="6">
    <location>
        <position position="90"/>
    </location>
    <ligand>
        <name>S-adenosyl-L-methionine</name>
        <dbReference type="ChEBI" id="CHEBI:59789"/>
    </ligand>
</feature>
<reference evidence="8" key="1">
    <citation type="submission" date="2020-10" db="EMBL/GenBank/DDBJ databases">
        <title>Paenihalocynthiibacter styelae gen. nov., sp. nov., isolated from stalked sea squirt Styela clava.</title>
        <authorList>
            <person name="Kim Y.-O."/>
            <person name="Yoon J.-H."/>
        </authorList>
    </citation>
    <scope>NUCLEOTIDE SEQUENCE</scope>
    <source>
        <strain evidence="8">MYP1-1</strain>
    </source>
</reference>
<dbReference type="InterPro" id="IPR029063">
    <property type="entry name" value="SAM-dependent_MTases_sf"/>
</dbReference>
<name>A0A8J7J336_9RHOB</name>
<protein>
    <recommendedName>
        <fullName evidence="5">Chemotaxis protein methyltransferase</fullName>
        <ecNumber evidence="5">2.1.1.80</ecNumber>
    </recommendedName>
</protein>
<evidence type="ECO:0000256" key="5">
    <source>
        <dbReference type="PIRNR" id="PIRNR000410"/>
    </source>
</evidence>
<dbReference type="PANTHER" id="PTHR24422:SF19">
    <property type="entry name" value="CHEMOTAXIS PROTEIN METHYLTRANSFERASE"/>
    <property type="match status" value="1"/>
</dbReference>
<evidence type="ECO:0000256" key="2">
    <source>
        <dbReference type="ARBA" id="ARBA00022603"/>
    </source>
</evidence>
<dbReference type="SUPFAM" id="SSF53335">
    <property type="entry name" value="S-adenosyl-L-methionine-dependent methyltransferases"/>
    <property type="match status" value="1"/>
</dbReference>
<keyword evidence="3 5" id="KW-0808">Transferase</keyword>
<evidence type="ECO:0000256" key="6">
    <source>
        <dbReference type="PIRSR" id="PIRSR000410-1"/>
    </source>
</evidence>
<dbReference type="PROSITE" id="PS50123">
    <property type="entry name" value="CHER"/>
    <property type="match status" value="1"/>
</dbReference>
<feature type="binding site" evidence="6">
    <location>
        <position position="132"/>
    </location>
    <ligand>
        <name>S-adenosyl-L-methionine</name>
        <dbReference type="ChEBI" id="CHEBI:59789"/>
    </ligand>
</feature>
<evidence type="ECO:0000313" key="9">
    <source>
        <dbReference type="Proteomes" id="UP000640583"/>
    </source>
</evidence>
<dbReference type="Proteomes" id="UP000640583">
    <property type="component" value="Unassembled WGS sequence"/>
</dbReference>
<keyword evidence="9" id="KW-1185">Reference proteome</keyword>
<dbReference type="InterPro" id="IPR022642">
    <property type="entry name" value="CheR_C"/>
</dbReference>
<comment type="catalytic activity">
    <reaction evidence="1 5">
        <text>L-glutamyl-[protein] + S-adenosyl-L-methionine = [protein]-L-glutamate 5-O-methyl ester + S-adenosyl-L-homocysteine</text>
        <dbReference type="Rhea" id="RHEA:24452"/>
        <dbReference type="Rhea" id="RHEA-COMP:10208"/>
        <dbReference type="Rhea" id="RHEA-COMP:10311"/>
        <dbReference type="ChEBI" id="CHEBI:29973"/>
        <dbReference type="ChEBI" id="CHEBI:57856"/>
        <dbReference type="ChEBI" id="CHEBI:59789"/>
        <dbReference type="ChEBI" id="CHEBI:82795"/>
        <dbReference type="EC" id="2.1.1.80"/>
    </reaction>
</comment>
<organism evidence="8 9">
    <name type="scientific">Halocynthiibacter styelae</name>
    <dbReference type="NCBI Taxonomy" id="2761955"/>
    <lineage>
        <taxon>Bacteria</taxon>
        <taxon>Pseudomonadati</taxon>
        <taxon>Pseudomonadota</taxon>
        <taxon>Alphaproteobacteria</taxon>
        <taxon>Rhodobacterales</taxon>
        <taxon>Paracoccaceae</taxon>
        <taxon>Halocynthiibacter</taxon>
    </lineage>
</organism>
<dbReference type="InterPro" id="IPR022641">
    <property type="entry name" value="CheR_N"/>
</dbReference>
<dbReference type="PRINTS" id="PR00996">
    <property type="entry name" value="CHERMTFRASE"/>
</dbReference>
<evidence type="ECO:0000256" key="3">
    <source>
        <dbReference type="ARBA" id="ARBA00022679"/>
    </source>
</evidence>
<dbReference type="GO" id="GO:0008983">
    <property type="term" value="F:protein-glutamate O-methyltransferase activity"/>
    <property type="evidence" value="ECO:0007669"/>
    <property type="project" value="UniProtKB-EC"/>
</dbReference>
<sequence length="285" mass="32797">MNIEPQNLTRNVSVRIKMGSEEFRRISSFVKSEAGLLFTEQKAPMMESRLIKRLRILDLSSFNDYCDLIENPDEIQERSELISALTTNVTSFFREPHHFETLRTDVIPQLQKRMREGHPIRVWSAGCSRGHEPYSIAMELLAADPAFSQHDLMILASDIDPKVLQVARQGIYETADLQSLPEGFQERFFTTSGDSNRIVAKLREMIRFNPLNLLQPWPMKSQFDIIFCRNVVIYFDQATQDALWPKFQNATRKDGWLFIGHSERLTAAAAPQYASVGMTTYQKTS</sequence>
<feature type="binding site" evidence="6">
    <location>
        <position position="88"/>
    </location>
    <ligand>
        <name>S-adenosyl-L-methionine</name>
        <dbReference type="ChEBI" id="CHEBI:59789"/>
    </ligand>
</feature>
<comment type="caution">
    <text evidence="8">The sequence shown here is derived from an EMBL/GenBank/DDBJ whole genome shotgun (WGS) entry which is preliminary data.</text>
</comment>
<dbReference type="SUPFAM" id="SSF47757">
    <property type="entry name" value="Chemotaxis receptor methyltransferase CheR, N-terminal domain"/>
    <property type="match status" value="1"/>
</dbReference>
<keyword evidence="2 5" id="KW-0489">Methyltransferase</keyword>
<dbReference type="Pfam" id="PF03705">
    <property type="entry name" value="CheR_N"/>
    <property type="match status" value="1"/>
</dbReference>
<dbReference type="PIRSF" id="PIRSF000410">
    <property type="entry name" value="CheR"/>
    <property type="match status" value="1"/>
</dbReference>
<evidence type="ECO:0000259" key="7">
    <source>
        <dbReference type="PROSITE" id="PS50123"/>
    </source>
</evidence>
<feature type="binding site" evidence="6">
    <location>
        <begin position="229"/>
        <end position="230"/>
    </location>
    <ligand>
        <name>S-adenosyl-L-methionine</name>
        <dbReference type="ChEBI" id="CHEBI:59789"/>
    </ligand>
</feature>
<dbReference type="GO" id="GO:0032259">
    <property type="term" value="P:methylation"/>
    <property type="evidence" value="ECO:0007669"/>
    <property type="project" value="UniProtKB-KW"/>
</dbReference>
<keyword evidence="4 5" id="KW-0949">S-adenosyl-L-methionine</keyword>
<dbReference type="Gene3D" id="1.10.155.10">
    <property type="entry name" value="Chemotaxis receptor methyltransferase CheR, N-terminal domain"/>
    <property type="match status" value="1"/>
</dbReference>
<dbReference type="SMART" id="SM00138">
    <property type="entry name" value="MeTrc"/>
    <property type="match status" value="1"/>
</dbReference>
<dbReference type="EC" id="2.1.1.80" evidence="5"/>
<feature type="domain" description="CheR-type methyltransferase" evidence="7">
    <location>
        <begin position="11"/>
        <end position="285"/>
    </location>
</feature>
<dbReference type="InterPro" id="IPR000780">
    <property type="entry name" value="CheR_MeTrfase"/>
</dbReference>
<proteinExistence type="predicted"/>